<feature type="chain" id="PRO_5045984531" evidence="5">
    <location>
        <begin position="25"/>
        <end position="281"/>
    </location>
</feature>
<dbReference type="SMART" id="SM00849">
    <property type="entry name" value="Lactamase_B"/>
    <property type="match status" value="1"/>
</dbReference>
<reference evidence="7" key="1">
    <citation type="journal article" date="2014" name="Int. J. Syst. Evol. Microbiol.">
        <title>Complete genome of a new Firmicutes species belonging to the dominant human colonic microbiota ('Ruminococcus bicirculans') reveals two chromosomes and a selective capacity to utilize plant glucans.</title>
        <authorList>
            <consortium name="NISC Comparative Sequencing Program"/>
            <person name="Wegmann U."/>
            <person name="Louis P."/>
            <person name="Goesmann A."/>
            <person name="Henrissat B."/>
            <person name="Duncan S.H."/>
            <person name="Flint H.J."/>
        </authorList>
    </citation>
    <scope>NUCLEOTIDE SEQUENCE</scope>
    <source>
        <strain evidence="7">VKM B-1499</strain>
    </source>
</reference>
<sequence>MRPLPILAAAAAALVLGLGSPAWAQTSGDLRLYTLDCGTLALDDMAPFSDTGEHAGEAGVMAVPCFLVHDREQWLLWDTGLGDRLAAIPGGMRQLGGQWTVRRTLADQLADLGLKPGDITYVALSHIHADHSGNANLFPEATWLMDPVELTGLKTDPAPLGVQPERLTVLDHAMIRAVNGDADVFGDGRVIILKTPGHTPGHKSLLVRLERAGPILLTGDLFHTRENRAYRRVPAVNVDRADTLASFDRFEGVAAHEAARVIIQHSLEDVASLPKAPAWLD</sequence>
<dbReference type="EMBL" id="BSFD01000002">
    <property type="protein sequence ID" value="GLK47677.1"/>
    <property type="molecule type" value="Genomic_DNA"/>
</dbReference>
<evidence type="ECO:0000256" key="1">
    <source>
        <dbReference type="ARBA" id="ARBA00007749"/>
    </source>
</evidence>
<evidence type="ECO:0000256" key="5">
    <source>
        <dbReference type="SAM" id="SignalP"/>
    </source>
</evidence>
<proteinExistence type="inferred from homology"/>
<accession>A0ABQ5T4J0</accession>
<comment type="caution">
    <text evidence="7">The sequence shown here is derived from an EMBL/GenBank/DDBJ whole genome shotgun (WGS) entry which is preliminary data.</text>
</comment>
<dbReference type="PANTHER" id="PTHR42978:SF3">
    <property type="entry name" value="BLR3078 PROTEIN"/>
    <property type="match status" value="1"/>
</dbReference>
<evidence type="ECO:0000313" key="8">
    <source>
        <dbReference type="Proteomes" id="UP001143509"/>
    </source>
</evidence>
<evidence type="ECO:0000313" key="7">
    <source>
        <dbReference type="EMBL" id="GLK47677.1"/>
    </source>
</evidence>
<dbReference type="PANTHER" id="PTHR42978">
    <property type="entry name" value="QUORUM-QUENCHING LACTONASE YTNP-RELATED-RELATED"/>
    <property type="match status" value="1"/>
</dbReference>
<dbReference type="Pfam" id="PF00753">
    <property type="entry name" value="Lactamase_B"/>
    <property type="match status" value="1"/>
</dbReference>
<comment type="similarity">
    <text evidence="1">Belongs to the metallo-beta-lactamase superfamily.</text>
</comment>
<keyword evidence="2" id="KW-0479">Metal-binding</keyword>
<feature type="signal peptide" evidence="5">
    <location>
        <begin position="1"/>
        <end position="24"/>
    </location>
</feature>
<dbReference type="InterPro" id="IPR036866">
    <property type="entry name" value="RibonucZ/Hydroxyglut_hydro"/>
</dbReference>
<evidence type="ECO:0000256" key="4">
    <source>
        <dbReference type="ARBA" id="ARBA00022833"/>
    </source>
</evidence>
<reference evidence="7" key="2">
    <citation type="submission" date="2023-01" db="EMBL/GenBank/DDBJ databases">
        <authorList>
            <person name="Sun Q."/>
            <person name="Evtushenko L."/>
        </authorList>
    </citation>
    <scope>NUCLEOTIDE SEQUENCE</scope>
    <source>
        <strain evidence="7">VKM B-1499</strain>
    </source>
</reference>
<evidence type="ECO:0000256" key="2">
    <source>
        <dbReference type="ARBA" id="ARBA00022723"/>
    </source>
</evidence>
<keyword evidence="8" id="KW-1185">Reference proteome</keyword>
<dbReference type="InterPro" id="IPR001279">
    <property type="entry name" value="Metallo-B-lactamas"/>
</dbReference>
<name>A0ABQ5T4J0_9CAUL</name>
<protein>
    <submittedName>
        <fullName evidence="7">MBL fold metallo-hydrolase</fullName>
    </submittedName>
</protein>
<gene>
    <name evidence="7" type="ORF">GCM10017620_06500</name>
</gene>
<evidence type="ECO:0000259" key="6">
    <source>
        <dbReference type="SMART" id="SM00849"/>
    </source>
</evidence>
<dbReference type="Proteomes" id="UP001143509">
    <property type="component" value="Unassembled WGS sequence"/>
</dbReference>
<evidence type="ECO:0000256" key="3">
    <source>
        <dbReference type="ARBA" id="ARBA00022801"/>
    </source>
</evidence>
<keyword evidence="3" id="KW-0378">Hydrolase</keyword>
<dbReference type="RefSeq" id="WP_271164044.1">
    <property type="nucleotide sequence ID" value="NZ_BSFD01000002.1"/>
</dbReference>
<dbReference type="SUPFAM" id="SSF56281">
    <property type="entry name" value="Metallo-hydrolase/oxidoreductase"/>
    <property type="match status" value="1"/>
</dbReference>
<dbReference type="InterPro" id="IPR051013">
    <property type="entry name" value="MBL_superfamily_lactonases"/>
</dbReference>
<organism evidence="7 8">
    <name type="scientific">Brevundimonas intermedia</name>
    <dbReference type="NCBI Taxonomy" id="74315"/>
    <lineage>
        <taxon>Bacteria</taxon>
        <taxon>Pseudomonadati</taxon>
        <taxon>Pseudomonadota</taxon>
        <taxon>Alphaproteobacteria</taxon>
        <taxon>Caulobacterales</taxon>
        <taxon>Caulobacteraceae</taxon>
        <taxon>Brevundimonas</taxon>
    </lineage>
</organism>
<dbReference type="CDD" id="cd07729">
    <property type="entry name" value="AHL_lactonase_MBL-fold"/>
    <property type="match status" value="1"/>
</dbReference>
<feature type="domain" description="Metallo-beta-lactamase" evidence="6">
    <location>
        <begin position="62"/>
        <end position="265"/>
    </location>
</feature>
<keyword evidence="5" id="KW-0732">Signal</keyword>
<dbReference type="Gene3D" id="3.60.15.10">
    <property type="entry name" value="Ribonuclease Z/Hydroxyacylglutathione hydrolase-like"/>
    <property type="match status" value="1"/>
</dbReference>
<keyword evidence="4" id="KW-0862">Zinc</keyword>